<gene>
    <name evidence="2" type="ORF">BCR42DRAFT_236913</name>
</gene>
<name>A0A1X2H949_9FUNG</name>
<keyword evidence="3" id="KW-1185">Reference proteome</keyword>
<dbReference type="Proteomes" id="UP000193560">
    <property type="component" value="Unassembled WGS sequence"/>
</dbReference>
<dbReference type="EMBL" id="MCGE01000085">
    <property type="protein sequence ID" value="ORY95113.1"/>
    <property type="molecule type" value="Genomic_DNA"/>
</dbReference>
<evidence type="ECO:0000313" key="3">
    <source>
        <dbReference type="Proteomes" id="UP000193560"/>
    </source>
</evidence>
<accession>A0A1X2H949</accession>
<evidence type="ECO:0000313" key="2">
    <source>
        <dbReference type="EMBL" id="ORY95113.1"/>
    </source>
</evidence>
<keyword evidence="1" id="KW-0472">Membrane</keyword>
<keyword evidence="1" id="KW-0812">Transmembrane</keyword>
<evidence type="ECO:0000256" key="1">
    <source>
        <dbReference type="SAM" id="Phobius"/>
    </source>
</evidence>
<protein>
    <submittedName>
        <fullName evidence="2">Uncharacterized protein</fullName>
    </submittedName>
</protein>
<organism evidence="2 3">
    <name type="scientific">Absidia repens</name>
    <dbReference type="NCBI Taxonomy" id="90262"/>
    <lineage>
        <taxon>Eukaryota</taxon>
        <taxon>Fungi</taxon>
        <taxon>Fungi incertae sedis</taxon>
        <taxon>Mucoromycota</taxon>
        <taxon>Mucoromycotina</taxon>
        <taxon>Mucoromycetes</taxon>
        <taxon>Mucorales</taxon>
        <taxon>Cunninghamellaceae</taxon>
        <taxon>Absidia</taxon>
    </lineage>
</organism>
<reference evidence="2 3" key="1">
    <citation type="submission" date="2016-07" db="EMBL/GenBank/DDBJ databases">
        <title>Pervasive Adenine N6-methylation of Active Genes in Fungi.</title>
        <authorList>
            <consortium name="DOE Joint Genome Institute"/>
            <person name="Mondo S.J."/>
            <person name="Dannebaum R.O."/>
            <person name="Kuo R.C."/>
            <person name="Labutti K."/>
            <person name="Haridas S."/>
            <person name="Kuo A."/>
            <person name="Salamov A."/>
            <person name="Ahrendt S.R."/>
            <person name="Lipzen A."/>
            <person name="Sullivan W."/>
            <person name="Andreopoulos W.B."/>
            <person name="Clum A."/>
            <person name="Lindquist E."/>
            <person name="Daum C."/>
            <person name="Ramamoorthy G.K."/>
            <person name="Gryganskyi A."/>
            <person name="Culley D."/>
            <person name="Magnuson J.K."/>
            <person name="James T.Y."/>
            <person name="O'Malley M.A."/>
            <person name="Stajich J.E."/>
            <person name="Spatafora J.W."/>
            <person name="Visel A."/>
            <person name="Grigoriev I.V."/>
        </authorList>
    </citation>
    <scope>NUCLEOTIDE SEQUENCE [LARGE SCALE GENOMIC DNA]</scope>
    <source>
        <strain evidence="2 3">NRRL 1336</strain>
    </source>
</reference>
<proteinExistence type="predicted"/>
<sequence>MLLFGVDCCKKKIEGLPLHPPKKTTTGFPFLYPPFILFAHELRENQFKFRRSELFIFPIFPIFLFSFLFFPSSFNLFEIMVI</sequence>
<dbReference type="AlphaFoldDB" id="A0A1X2H949"/>
<keyword evidence="1" id="KW-1133">Transmembrane helix</keyword>
<comment type="caution">
    <text evidence="2">The sequence shown here is derived from an EMBL/GenBank/DDBJ whole genome shotgun (WGS) entry which is preliminary data.</text>
</comment>
<feature type="transmembrane region" description="Helical" evidence="1">
    <location>
        <begin position="54"/>
        <end position="74"/>
    </location>
</feature>